<dbReference type="Pfam" id="PF00994">
    <property type="entry name" value="MoCF_biosynth"/>
    <property type="match status" value="1"/>
</dbReference>
<dbReference type="SUPFAM" id="SSF63882">
    <property type="entry name" value="MoeA N-terminal region -like"/>
    <property type="match status" value="1"/>
</dbReference>
<evidence type="ECO:0000313" key="4">
    <source>
        <dbReference type="EMBL" id="KUG19517.1"/>
    </source>
</evidence>
<dbReference type="InterPro" id="IPR005111">
    <property type="entry name" value="MoeA_C_domain_IV"/>
</dbReference>
<reference evidence="4" key="1">
    <citation type="journal article" date="2015" name="Proc. Natl. Acad. Sci. U.S.A.">
        <title>Networks of energetic and metabolic interactions define dynamics in microbial communities.</title>
        <authorList>
            <person name="Embree M."/>
            <person name="Liu J.K."/>
            <person name="Al-Bassam M.M."/>
            <person name="Zengler K."/>
        </authorList>
    </citation>
    <scope>NUCLEOTIDE SEQUENCE</scope>
</reference>
<dbReference type="PANTHER" id="PTHR10192:SF16">
    <property type="entry name" value="MOLYBDOPTERIN MOLYBDENUMTRANSFERASE"/>
    <property type="match status" value="1"/>
</dbReference>
<dbReference type="InterPro" id="IPR036688">
    <property type="entry name" value="MoeA_C_domain_IV_sf"/>
</dbReference>
<dbReference type="GO" id="GO:0006777">
    <property type="term" value="P:Mo-molybdopterin cofactor biosynthetic process"/>
    <property type="evidence" value="ECO:0007669"/>
    <property type="project" value="UniProtKB-KW"/>
</dbReference>
<dbReference type="InterPro" id="IPR001453">
    <property type="entry name" value="MoaB/Mog_dom"/>
</dbReference>
<dbReference type="InterPro" id="IPR005110">
    <property type="entry name" value="MoeA_linker/N"/>
</dbReference>
<dbReference type="GO" id="GO:0005829">
    <property type="term" value="C:cytosol"/>
    <property type="evidence" value="ECO:0007669"/>
    <property type="project" value="TreeGrafter"/>
</dbReference>
<dbReference type="CDD" id="cd00887">
    <property type="entry name" value="MoeA"/>
    <property type="match status" value="1"/>
</dbReference>
<dbReference type="Gene3D" id="3.90.105.10">
    <property type="entry name" value="Molybdopterin biosynthesis moea protein, domain 2"/>
    <property type="match status" value="1"/>
</dbReference>
<gene>
    <name evidence="4" type="ORF">ASZ90_010768</name>
</gene>
<dbReference type="InterPro" id="IPR036135">
    <property type="entry name" value="MoeA_linker/N_sf"/>
</dbReference>
<dbReference type="GO" id="GO:0061599">
    <property type="term" value="F:molybdopterin molybdotransferase activity"/>
    <property type="evidence" value="ECO:0007669"/>
    <property type="project" value="TreeGrafter"/>
</dbReference>
<dbReference type="InterPro" id="IPR036425">
    <property type="entry name" value="MoaB/Mog-like_dom_sf"/>
</dbReference>
<dbReference type="Gene3D" id="2.170.190.11">
    <property type="entry name" value="Molybdopterin biosynthesis moea protein, domain 3"/>
    <property type="match status" value="1"/>
</dbReference>
<dbReference type="SUPFAM" id="SSF53850">
    <property type="entry name" value="Periplasmic binding protein-like II"/>
    <property type="match status" value="1"/>
</dbReference>
<sequence length="633" mass="68114">MKRRYLSLTTLDDALVRLKNAFPPPRGRSIRIHLLESEGRITSEAIYARCTVPNTAIAELDGIAVKSIETIGAGEQRPVTISDYLRVDTGNVVPPHYDAVIPIEDIQLDGTSCITRKSARKGQCIRPAGQDVRKGDLIVPGGHQIRPSDISALATYGYDHVNVRVVRVGIIPVGNELVPLGKLPGRGKVVESNSITAVSFLSRLGALCTRFDIVPDEPSMIEKTLDRAISSNDLVLLSSGTSAGRFDYTADAISRLGRLIFHGIAMLPGKPAMLGEIDGKPVIGLPGYPVGSQTVLRELVMPLLVSWGLAPVPEWVILGRLARAMPSELGFDEFIPVSIGSVDGCIWAFPHPRGSGLQMNLVRANGYLHIPPHSEGWEAGGWARIHCTALPHLIERALLCVGAKNQGLALAADALAENGINLHMIGDQPARAILALQKKSCNLVAVNVPGINPQPDMYRAARNMPVVSIHIGRMMIGIVSRKGAGKGDLADLRLMNAPGGSTARMYLDLLLSAQDILPDQILGDSNVVKTEYAVVAAVKEGIADAGICSMAHAADSGLSFVPVTYESHDVFIREESLDDERVRILIDVLQSPEFQLRLRMQGGYNTADTGRITSLLDDSAFDYEDSSNGEEVS</sequence>
<organism evidence="4">
    <name type="scientific">hydrocarbon metagenome</name>
    <dbReference type="NCBI Taxonomy" id="938273"/>
    <lineage>
        <taxon>unclassified sequences</taxon>
        <taxon>metagenomes</taxon>
        <taxon>ecological metagenomes</taxon>
    </lineage>
</organism>
<dbReference type="InterPro" id="IPR038987">
    <property type="entry name" value="MoeA-like"/>
</dbReference>
<dbReference type="UniPathway" id="UPA00344"/>
<dbReference type="InterPro" id="IPR024370">
    <property type="entry name" value="PBP_domain"/>
</dbReference>
<feature type="domain" description="MoaB/Mog" evidence="3">
    <location>
        <begin position="169"/>
        <end position="307"/>
    </location>
</feature>
<evidence type="ECO:0000256" key="1">
    <source>
        <dbReference type="ARBA" id="ARBA00005046"/>
    </source>
</evidence>
<proteinExistence type="predicted"/>
<dbReference type="Gene3D" id="3.40.980.10">
    <property type="entry name" value="MoaB/Mog-like domain"/>
    <property type="match status" value="1"/>
</dbReference>
<name>A0A0W8FF43_9ZZZZ</name>
<dbReference type="EMBL" id="LNQE01001280">
    <property type="protein sequence ID" value="KUG19517.1"/>
    <property type="molecule type" value="Genomic_DNA"/>
</dbReference>
<evidence type="ECO:0000259" key="3">
    <source>
        <dbReference type="SMART" id="SM00852"/>
    </source>
</evidence>
<protein>
    <recommendedName>
        <fullName evidence="3">MoaB/Mog domain-containing protein</fullName>
    </recommendedName>
</protein>
<comment type="pathway">
    <text evidence="1">Cofactor biosynthesis; molybdopterin biosynthesis.</text>
</comment>
<dbReference type="Gene3D" id="2.40.340.10">
    <property type="entry name" value="MoeA, C-terminal, domain IV"/>
    <property type="match status" value="1"/>
</dbReference>
<dbReference type="NCBIfam" id="TIGR00177">
    <property type="entry name" value="molyb_syn"/>
    <property type="match status" value="1"/>
</dbReference>
<accession>A0A0W8FF43</accession>
<dbReference type="Pfam" id="PF03454">
    <property type="entry name" value="MoeA_C"/>
    <property type="match status" value="1"/>
</dbReference>
<evidence type="ECO:0000256" key="2">
    <source>
        <dbReference type="ARBA" id="ARBA00023150"/>
    </source>
</evidence>
<comment type="caution">
    <text evidence="4">The sequence shown here is derived from an EMBL/GenBank/DDBJ whole genome shotgun (WGS) entry which is preliminary data.</text>
</comment>
<dbReference type="SUPFAM" id="SSF63867">
    <property type="entry name" value="MoeA C-terminal domain-like"/>
    <property type="match status" value="1"/>
</dbReference>
<keyword evidence="2" id="KW-0501">Molybdenum cofactor biosynthesis</keyword>
<dbReference type="SUPFAM" id="SSF53218">
    <property type="entry name" value="Molybdenum cofactor biosynthesis proteins"/>
    <property type="match status" value="1"/>
</dbReference>
<dbReference type="SMART" id="SM00852">
    <property type="entry name" value="MoCF_biosynth"/>
    <property type="match status" value="1"/>
</dbReference>
<dbReference type="AlphaFoldDB" id="A0A0W8FF43"/>
<dbReference type="Pfam" id="PF03453">
    <property type="entry name" value="MoeA_N"/>
    <property type="match status" value="1"/>
</dbReference>
<dbReference type="PANTHER" id="PTHR10192">
    <property type="entry name" value="MOLYBDOPTERIN BIOSYNTHESIS PROTEIN"/>
    <property type="match status" value="1"/>
</dbReference>
<dbReference type="Pfam" id="PF12727">
    <property type="entry name" value="PBP_like"/>
    <property type="match status" value="1"/>
</dbReference>